<feature type="chain" id="PRO_5008673052" description="Dienelactone hydrolase domain-containing protein" evidence="1">
    <location>
        <begin position="27"/>
        <end position="400"/>
    </location>
</feature>
<evidence type="ECO:0000313" key="4">
    <source>
        <dbReference type="Proteomes" id="UP000094828"/>
    </source>
</evidence>
<dbReference type="EMBL" id="LYDR01000072">
    <property type="protein sequence ID" value="ODA31976.1"/>
    <property type="molecule type" value="Genomic_DNA"/>
</dbReference>
<dbReference type="Gene3D" id="3.40.50.1820">
    <property type="entry name" value="alpha/beta hydrolase"/>
    <property type="match status" value="1"/>
</dbReference>
<proteinExistence type="predicted"/>
<evidence type="ECO:0000259" key="2">
    <source>
        <dbReference type="Pfam" id="PF01738"/>
    </source>
</evidence>
<dbReference type="STRING" id="1841610.A6X21_22055"/>
<name>A0A1C3EFF9_9PLAN</name>
<dbReference type="AlphaFoldDB" id="A0A1C3EFF9"/>
<dbReference type="GO" id="GO:0016787">
    <property type="term" value="F:hydrolase activity"/>
    <property type="evidence" value="ECO:0007669"/>
    <property type="project" value="InterPro"/>
</dbReference>
<dbReference type="Proteomes" id="UP000094828">
    <property type="component" value="Unassembled WGS sequence"/>
</dbReference>
<sequence>MNRFNSFRYRSMGLLTLCCCGLLATAASGQTNPAATSNAPAAAAPLSEQKPVYFEQDVAASNPLRNAQAAELERYIAHLKSDASRLQQILTPDYTSIEKYQASVEPYRRAFAQSIGYPPPGAVPAEPAQFEKIGEDAIGIYYRAIIPVLPEVHAEGLYITPKNVTKPAPLVIAMHGGGGSPEVALFKGGANYHDMVRGGVKRGYAVFAPQHLFKADAYPADIRRQIDNRLRHQGTSITAVEIAKITRSLDVLLQRPEVDPTRVAMVGLSYGGFYTLVTTALEPRIHVAASSCYYGVQESRYRENELSVPSDFCFMDRFSLFRDDDLVALIAPRPLHIQAGKKDGVHHREAGIEMAPRSASYYEKLGKKTNFEHLVFEGGHEFHDASAWRFVDQHLQGLSR</sequence>
<comment type="caution">
    <text evidence="3">The sequence shown here is derived from an EMBL/GenBank/DDBJ whole genome shotgun (WGS) entry which is preliminary data.</text>
</comment>
<dbReference type="PANTHER" id="PTHR22946:SF8">
    <property type="entry name" value="ACETYL XYLAN ESTERASE DOMAIN-CONTAINING PROTEIN"/>
    <property type="match status" value="1"/>
</dbReference>
<keyword evidence="1" id="KW-0732">Signal</keyword>
<dbReference type="SUPFAM" id="SSF53474">
    <property type="entry name" value="alpha/beta-Hydrolases"/>
    <property type="match status" value="1"/>
</dbReference>
<evidence type="ECO:0000313" key="3">
    <source>
        <dbReference type="EMBL" id="ODA31976.1"/>
    </source>
</evidence>
<keyword evidence="4" id="KW-1185">Reference proteome</keyword>
<dbReference type="InterPro" id="IPR029058">
    <property type="entry name" value="AB_hydrolase_fold"/>
</dbReference>
<protein>
    <recommendedName>
        <fullName evidence="2">Dienelactone hydrolase domain-containing protein</fullName>
    </recommendedName>
</protein>
<reference evidence="3 4" key="1">
    <citation type="submission" date="2016-05" db="EMBL/GenBank/DDBJ databases">
        <title>Genomic and physiological characterization of Planctopirus sp. isolated from fresh water lake.</title>
        <authorList>
            <person name="Subhash Y."/>
            <person name="Ramana C."/>
        </authorList>
    </citation>
    <scope>NUCLEOTIDE SEQUENCE [LARGE SCALE GENOMIC DNA]</scope>
    <source>
        <strain evidence="3 4">JC280</strain>
    </source>
</reference>
<accession>A0A1C3EFF9</accession>
<dbReference type="InterPro" id="IPR050261">
    <property type="entry name" value="FrsA_esterase"/>
</dbReference>
<gene>
    <name evidence="3" type="ORF">A6X21_22055</name>
</gene>
<dbReference type="PANTHER" id="PTHR22946">
    <property type="entry name" value="DIENELACTONE HYDROLASE DOMAIN-CONTAINING PROTEIN-RELATED"/>
    <property type="match status" value="1"/>
</dbReference>
<feature type="domain" description="Dienelactone hydrolase" evidence="2">
    <location>
        <begin position="156"/>
        <end position="300"/>
    </location>
</feature>
<feature type="signal peptide" evidence="1">
    <location>
        <begin position="1"/>
        <end position="26"/>
    </location>
</feature>
<dbReference type="Pfam" id="PF01738">
    <property type="entry name" value="DLH"/>
    <property type="match status" value="1"/>
</dbReference>
<evidence type="ECO:0000256" key="1">
    <source>
        <dbReference type="SAM" id="SignalP"/>
    </source>
</evidence>
<dbReference type="OrthoDB" id="8183145at2"/>
<dbReference type="InterPro" id="IPR002925">
    <property type="entry name" value="Dienelactn_hydro"/>
</dbReference>
<organism evidence="3 4">
    <name type="scientific">Planctopirus hydrillae</name>
    <dbReference type="NCBI Taxonomy" id="1841610"/>
    <lineage>
        <taxon>Bacteria</taxon>
        <taxon>Pseudomonadati</taxon>
        <taxon>Planctomycetota</taxon>
        <taxon>Planctomycetia</taxon>
        <taxon>Planctomycetales</taxon>
        <taxon>Planctomycetaceae</taxon>
        <taxon>Planctopirus</taxon>
    </lineage>
</organism>